<dbReference type="CDD" id="cd13136">
    <property type="entry name" value="MATE_DinF_like"/>
    <property type="match status" value="1"/>
</dbReference>
<organism evidence="9 10">
    <name type="scientific">Solirubrobacter pauli</name>
    <dbReference type="NCBI Taxonomy" id="166793"/>
    <lineage>
        <taxon>Bacteria</taxon>
        <taxon>Bacillati</taxon>
        <taxon>Actinomycetota</taxon>
        <taxon>Thermoleophilia</taxon>
        <taxon>Solirubrobacterales</taxon>
        <taxon>Solirubrobacteraceae</taxon>
        <taxon>Solirubrobacter</taxon>
    </lineage>
</organism>
<keyword evidence="4" id="KW-1003">Cell membrane</keyword>
<protein>
    <submittedName>
        <fullName evidence="9">Putative MATE family efflux protein</fullName>
    </submittedName>
</protein>
<evidence type="ECO:0000256" key="8">
    <source>
        <dbReference type="SAM" id="Phobius"/>
    </source>
</evidence>
<dbReference type="Proteomes" id="UP000278962">
    <property type="component" value="Unassembled WGS sequence"/>
</dbReference>
<evidence type="ECO:0000256" key="3">
    <source>
        <dbReference type="ARBA" id="ARBA00022448"/>
    </source>
</evidence>
<dbReference type="GO" id="GO:0042910">
    <property type="term" value="F:xenobiotic transmembrane transporter activity"/>
    <property type="evidence" value="ECO:0007669"/>
    <property type="project" value="InterPro"/>
</dbReference>
<feature type="transmembrane region" description="Helical" evidence="8">
    <location>
        <begin position="343"/>
        <end position="365"/>
    </location>
</feature>
<evidence type="ECO:0000256" key="5">
    <source>
        <dbReference type="ARBA" id="ARBA00022692"/>
    </source>
</evidence>
<dbReference type="InterPro" id="IPR044644">
    <property type="entry name" value="DinF-like"/>
</dbReference>
<feature type="transmembrane region" description="Helical" evidence="8">
    <location>
        <begin position="47"/>
        <end position="70"/>
    </location>
</feature>
<dbReference type="RefSeq" id="WP_121250278.1">
    <property type="nucleotide sequence ID" value="NZ_RBIL01000001.1"/>
</dbReference>
<accession>A0A660LC48</accession>
<evidence type="ECO:0000313" key="9">
    <source>
        <dbReference type="EMBL" id="RKQ92592.1"/>
    </source>
</evidence>
<dbReference type="GO" id="GO:0005886">
    <property type="term" value="C:plasma membrane"/>
    <property type="evidence" value="ECO:0007669"/>
    <property type="project" value="UniProtKB-SubCell"/>
</dbReference>
<proteinExistence type="inferred from homology"/>
<dbReference type="EMBL" id="RBIL01000001">
    <property type="protein sequence ID" value="RKQ92592.1"/>
    <property type="molecule type" value="Genomic_DNA"/>
</dbReference>
<evidence type="ECO:0000256" key="7">
    <source>
        <dbReference type="ARBA" id="ARBA00023136"/>
    </source>
</evidence>
<dbReference type="Pfam" id="PF01554">
    <property type="entry name" value="MatE"/>
    <property type="match status" value="2"/>
</dbReference>
<keyword evidence="6 8" id="KW-1133">Transmembrane helix</keyword>
<dbReference type="InterPro" id="IPR048279">
    <property type="entry name" value="MdtK-like"/>
</dbReference>
<evidence type="ECO:0000313" key="10">
    <source>
        <dbReference type="Proteomes" id="UP000278962"/>
    </source>
</evidence>
<evidence type="ECO:0000256" key="6">
    <source>
        <dbReference type="ARBA" id="ARBA00022989"/>
    </source>
</evidence>
<feature type="transmembrane region" description="Helical" evidence="8">
    <location>
        <begin position="190"/>
        <end position="211"/>
    </location>
</feature>
<feature type="transmembrane region" description="Helical" evidence="8">
    <location>
        <begin position="163"/>
        <end position="184"/>
    </location>
</feature>
<comment type="caution">
    <text evidence="9">The sequence shown here is derived from an EMBL/GenBank/DDBJ whole genome shotgun (WGS) entry which is preliminary data.</text>
</comment>
<comment type="subcellular location">
    <subcellularLocation>
        <location evidence="1">Cell membrane</location>
        <topology evidence="1">Multi-pass membrane protein</topology>
    </subcellularLocation>
</comment>
<feature type="transmembrane region" description="Helical" evidence="8">
    <location>
        <begin position="231"/>
        <end position="252"/>
    </location>
</feature>
<dbReference type="OrthoDB" id="5242355at2"/>
<dbReference type="PIRSF" id="PIRSF006603">
    <property type="entry name" value="DinF"/>
    <property type="match status" value="1"/>
</dbReference>
<feature type="transmembrane region" description="Helical" evidence="8">
    <location>
        <begin position="401"/>
        <end position="421"/>
    </location>
</feature>
<name>A0A660LC48_9ACTN</name>
<dbReference type="GO" id="GO:0015297">
    <property type="term" value="F:antiporter activity"/>
    <property type="evidence" value="ECO:0007669"/>
    <property type="project" value="InterPro"/>
</dbReference>
<keyword evidence="3" id="KW-0813">Transport</keyword>
<feature type="transmembrane region" description="Helical" evidence="8">
    <location>
        <begin position="91"/>
        <end position="117"/>
    </location>
</feature>
<feature type="transmembrane region" description="Helical" evidence="8">
    <location>
        <begin position="305"/>
        <end position="323"/>
    </location>
</feature>
<dbReference type="NCBIfam" id="TIGR00797">
    <property type="entry name" value="matE"/>
    <property type="match status" value="1"/>
</dbReference>
<evidence type="ECO:0000256" key="2">
    <source>
        <dbReference type="ARBA" id="ARBA00010199"/>
    </source>
</evidence>
<keyword evidence="10" id="KW-1185">Reference proteome</keyword>
<feature type="transmembrane region" description="Helical" evidence="8">
    <location>
        <begin position="372"/>
        <end position="389"/>
    </location>
</feature>
<evidence type="ECO:0000256" key="4">
    <source>
        <dbReference type="ARBA" id="ARBA00022475"/>
    </source>
</evidence>
<dbReference type="PANTHER" id="PTHR42893">
    <property type="entry name" value="PROTEIN DETOXIFICATION 44, CHLOROPLASTIC-RELATED"/>
    <property type="match status" value="1"/>
</dbReference>
<dbReference type="AlphaFoldDB" id="A0A660LC48"/>
<reference evidence="9 10" key="1">
    <citation type="submission" date="2018-10" db="EMBL/GenBank/DDBJ databases">
        <title>Genomic Encyclopedia of Archaeal and Bacterial Type Strains, Phase II (KMG-II): from individual species to whole genera.</title>
        <authorList>
            <person name="Goeker M."/>
        </authorList>
    </citation>
    <scope>NUCLEOTIDE SEQUENCE [LARGE SCALE GENOMIC DNA]</scope>
    <source>
        <strain evidence="9 10">DSM 14954</strain>
    </source>
</reference>
<feature type="transmembrane region" description="Helical" evidence="8">
    <location>
        <begin position="129"/>
        <end position="151"/>
    </location>
</feature>
<evidence type="ECO:0000256" key="1">
    <source>
        <dbReference type="ARBA" id="ARBA00004651"/>
    </source>
</evidence>
<keyword evidence="5 8" id="KW-0812">Transmembrane</keyword>
<comment type="similarity">
    <text evidence="2">Belongs to the multi antimicrobial extrusion (MATE) (TC 2.A.66.1) family.</text>
</comment>
<dbReference type="PANTHER" id="PTHR42893:SF46">
    <property type="entry name" value="PROTEIN DETOXIFICATION 44, CHLOROPLASTIC"/>
    <property type="match status" value="1"/>
</dbReference>
<sequence length="432" mass="45299">MKLRSKYDREILLLALPALGALAAEPLYVLVDTAIVGHLGTTQLASLAIAATVLSTAFTIFNFLTYGTTAQVARLHGAGRDEDAARLGSQALWLALGIGLVLLALLQLGAPAIVTLMGGEGEVKDGAVLYLRISALGAPLFMLASAAQGFLRGTGDLKTPLLILLAAHTVNAVLEVVFVYGFGWGLAGSAWGTVIAQLGMAGAFFMVQYRAGLERPHPEKMRPLMRIGSEIAVRTTALTGSFLVGSAVLARIGATSLGAHQIAFQLWVFLALVLDAIAIAGQVMVGRMLGASDAAGARAAATRMIGWSVIVGAAFGLILLALGDLVPDLFTSDPEVIDKAREIWWIFALTMPFNGAVFALDGILIGAGDTRFLMWGMLAAAAVYLPIVVLTYRNGWGIEGIWWGLAALIAVRLVTCGGRFLGSQWALTGARA</sequence>
<keyword evidence="7 8" id="KW-0472">Membrane</keyword>
<gene>
    <name evidence="9" type="ORF">C8N24_2444</name>
</gene>
<feature type="transmembrane region" description="Helical" evidence="8">
    <location>
        <begin position="264"/>
        <end position="285"/>
    </location>
</feature>
<dbReference type="InterPro" id="IPR002528">
    <property type="entry name" value="MATE_fam"/>
</dbReference>